<reference evidence="7" key="1">
    <citation type="submission" date="2021-05" db="EMBL/GenBank/DDBJ databases">
        <authorList>
            <person name="Tigano A."/>
        </authorList>
    </citation>
    <scope>NUCLEOTIDE SEQUENCE</scope>
</reference>
<feature type="coiled-coil region" evidence="4">
    <location>
        <begin position="387"/>
        <end position="460"/>
    </location>
</feature>
<gene>
    <name evidence="7" type="ORF">MMEN_LOCUS17473</name>
</gene>
<dbReference type="GO" id="GO:0005524">
    <property type="term" value="F:ATP binding"/>
    <property type="evidence" value="ECO:0007669"/>
    <property type="project" value="UniProtKB-KW"/>
</dbReference>
<dbReference type="SMART" id="SM00129">
    <property type="entry name" value="KISc"/>
    <property type="match status" value="1"/>
</dbReference>
<sequence>STGCLVIDKDGHGVDYKSADKGTKSFTFDQVVTSDDVQSLHSEVLQPLTESVSSGYNATLLICGANTETTRALTEHSIIKQVLTNLFHSFTSGRRTEFFISVSFLQFYPDGSAVDLLSLHKQTLKFVSHPVLGSLVGGLCEVCVCSAEEAWALYETCRETMNSNSVSISSRCSSLFSVAVEWKLNPEQVELDICCSRLQLFSLAGGASRTDLRGVSPLAKIWDQMPNSVATVDDSLLNFLLKDSLTGNTRTFLIYCINPQSLLHDETLCALDLAQRVRQLETSPTAGCWSPRSTERQIREGIMELQTMIMSGGESELHNIYKLAELSENLQMVKNKSWEKRMEESKKIKDQMKISKSSNSNQQFSGGHHADKRKSTETVKYLQDQLKREMEQHMRESKGRVEKVQERVARIQQLREALSEETLKSGAVTGQSQLCHQLEYSAAQERRRQLKEDHGRLIQEEVVKMERDLAQENLPPEIPQRELLVLTRERQVLVMQLEALRAEAQQAEKDLKDQYQRHQSELHCVQSVSEEQRKISEDRYRSVLLEAVQDAIYLSAQNQQLQADNTQLRKALGEMKDALAVRGDPGADTHC</sequence>
<proteinExistence type="inferred from homology"/>
<evidence type="ECO:0000313" key="8">
    <source>
        <dbReference type="Proteomes" id="UP000677803"/>
    </source>
</evidence>
<keyword evidence="4" id="KW-0175">Coiled coil</keyword>
<dbReference type="EMBL" id="CAJRST010036666">
    <property type="protein sequence ID" value="CAG5991185.1"/>
    <property type="molecule type" value="Genomic_DNA"/>
</dbReference>
<evidence type="ECO:0000256" key="2">
    <source>
        <dbReference type="ARBA" id="ARBA00022840"/>
    </source>
</evidence>
<dbReference type="PANTHER" id="PTHR40710:SF1">
    <property type="entry name" value="RIKEN CDNA E230025N22 GENE"/>
    <property type="match status" value="1"/>
</dbReference>
<protein>
    <submittedName>
        <fullName evidence="7">(Atlantic silverside) hypothetical protein</fullName>
    </submittedName>
</protein>
<dbReference type="GO" id="GO:0007018">
    <property type="term" value="P:microtubule-based movement"/>
    <property type="evidence" value="ECO:0007669"/>
    <property type="project" value="InterPro"/>
</dbReference>
<dbReference type="InterPro" id="IPR001752">
    <property type="entry name" value="Kinesin_motor_dom"/>
</dbReference>
<dbReference type="AlphaFoldDB" id="A0A8S4BSW0"/>
<accession>A0A8S4BSW0</accession>
<organism evidence="7 8">
    <name type="scientific">Menidia menidia</name>
    <name type="common">Atlantic silverside</name>
    <dbReference type="NCBI Taxonomy" id="238744"/>
    <lineage>
        <taxon>Eukaryota</taxon>
        <taxon>Metazoa</taxon>
        <taxon>Chordata</taxon>
        <taxon>Craniata</taxon>
        <taxon>Vertebrata</taxon>
        <taxon>Euteleostomi</taxon>
        <taxon>Actinopterygii</taxon>
        <taxon>Neopterygii</taxon>
        <taxon>Teleostei</taxon>
        <taxon>Neoteleostei</taxon>
        <taxon>Acanthomorphata</taxon>
        <taxon>Ovalentaria</taxon>
        <taxon>Atherinomorphae</taxon>
        <taxon>Atheriniformes</taxon>
        <taxon>Atherinopsidae</taxon>
        <taxon>Menidiinae</taxon>
        <taxon>Menidia</taxon>
    </lineage>
</organism>
<evidence type="ECO:0000259" key="6">
    <source>
        <dbReference type="PROSITE" id="PS50067"/>
    </source>
</evidence>
<evidence type="ECO:0000256" key="1">
    <source>
        <dbReference type="ARBA" id="ARBA00022741"/>
    </source>
</evidence>
<feature type="domain" description="Kinesin motor" evidence="6">
    <location>
        <begin position="1"/>
        <end position="280"/>
    </location>
</feature>
<dbReference type="Pfam" id="PF00225">
    <property type="entry name" value="Kinesin"/>
    <property type="match status" value="1"/>
</dbReference>
<name>A0A8S4BSW0_9TELE</name>
<dbReference type="InterPro" id="IPR027417">
    <property type="entry name" value="P-loop_NTPase"/>
</dbReference>
<comment type="similarity">
    <text evidence="3">Belongs to the TRAFAC class myosin-kinesin ATPase superfamily. Kinesin family.</text>
</comment>
<dbReference type="SUPFAM" id="SSF52540">
    <property type="entry name" value="P-loop containing nucleoside triphosphate hydrolases"/>
    <property type="match status" value="1"/>
</dbReference>
<evidence type="ECO:0000256" key="5">
    <source>
        <dbReference type="SAM" id="MobiDB-lite"/>
    </source>
</evidence>
<comment type="caution">
    <text evidence="7">The sequence shown here is derived from an EMBL/GenBank/DDBJ whole genome shotgun (WGS) entry which is preliminary data.</text>
</comment>
<feature type="coiled-coil region" evidence="4">
    <location>
        <begin position="490"/>
        <end position="521"/>
    </location>
</feature>
<dbReference type="GO" id="GO:0003777">
    <property type="term" value="F:microtubule motor activity"/>
    <property type="evidence" value="ECO:0007669"/>
    <property type="project" value="InterPro"/>
</dbReference>
<feature type="non-terminal residue" evidence="7">
    <location>
        <position position="591"/>
    </location>
</feature>
<dbReference type="InterPro" id="IPR036961">
    <property type="entry name" value="Kinesin_motor_dom_sf"/>
</dbReference>
<dbReference type="Proteomes" id="UP000677803">
    <property type="component" value="Unassembled WGS sequence"/>
</dbReference>
<feature type="compositionally biased region" description="Basic and acidic residues" evidence="5">
    <location>
        <begin position="342"/>
        <end position="353"/>
    </location>
</feature>
<feature type="region of interest" description="Disordered" evidence="5">
    <location>
        <begin position="342"/>
        <end position="376"/>
    </location>
</feature>
<evidence type="ECO:0000256" key="3">
    <source>
        <dbReference type="PROSITE-ProRule" id="PRU00283"/>
    </source>
</evidence>
<comment type="caution">
    <text evidence="3">Lacks conserved residue(s) required for the propagation of feature annotation.</text>
</comment>
<keyword evidence="1" id="KW-0547">Nucleotide-binding</keyword>
<dbReference type="PROSITE" id="PS50067">
    <property type="entry name" value="KINESIN_MOTOR_2"/>
    <property type="match status" value="1"/>
</dbReference>
<feature type="compositionally biased region" description="Polar residues" evidence="5">
    <location>
        <begin position="354"/>
        <end position="365"/>
    </location>
</feature>
<dbReference type="GO" id="GO:0008017">
    <property type="term" value="F:microtubule binding"/>
    <property type="evidence" value="ECO:0007669"/>
    <property type="project" value="InterPro"/>
</dbReference>
<dbReference type="PANTHER" id="PTHR40710">
    <property type="entry name" value="RIKEN CDNA E230025N22 GENE"/>
    <property type="match status" value="1"/>
</dbReference>
<keyword evidence="8" id="KW-1185">Reference proteome</keyword>
<evidence type="ECO:0000256" key="4">
    <source>
        <dbReference type="SAM" id="Coils"/>
    </source>
</evidence>
<keyword evidence="2" id="KW-0067">ATP-binding</keyword>
<dbReference type="Gene3D" id="3.40.850.10">
    <property type="entry name" value="Kinesin motor domain"/>
    <property type="match status" value="1"/>
</dbReference>
<evidence type="ECO:0000313" key="7">
    <source>
        <dbReference type="EMBL" id="CAG5991185.1"/>
    </source>
</evidence>
<dbReference type="OrthoDB" id="3176171at2759"/>